<dbReference type="HOGENOM" id="CLU_085549_2_0_1"/>
<dbReference type="PROSITE" id="PS51257">
    <property type="entry name" value="PROKAR_LIPOPROTEIN"/>
    <property type="match status" value="1"/>
</dbReference>
<evidence type="ECO:0000256" key="5">
    <source>
        <dbReference type="SAM" id="MobiDB-lite"/>
    </source>
</evidence>
<evidence type="ECO:0000256" key="4">
    <source>
        <dbReference type="ARBA" id="ARBA00023180"/>
    </source>
</evidence>
<reference evidence="9" key="1">
    <citation type="journal article" date="2013" name="Science">
        <title>The Amborella genome and the evolution of flowering plants.</title>
        <authorList>
            <consortium name="Amborella Genome Project"/>
        </authorList>
    </citation>
    <scope>NUCLEOTIDE SEQUENCE [LARGE SCALE GENOMIC DNA]</scope>
</reference>
<evidence type="ECO:0000256" key="3">
    <source>
        <dbReference type="ARBA" id="ARBA00023157"/>
    </source>
</evidence>
<comment type="similarity">
    <text evidence="1">Belongs to the plant LTP family.</text>
</comment>
<dbReference type="InterPro" id="IPR016140">
    <property type="entry name" value="Bifunc_inhib/LTP/seed_store"/>
</dbReference>
<evidence type="ECO:0000256" key="2">
    <source>
        <dbReference type="ARBA" id="ARBA00022729"/>
    </source>
</evidence>
<evidence type="ECO:0000256" key="1">
    <source>
        <dbReference type="ARBA" id="ARBA00009748"/>
    </source>
</evidence>
<feature type="domain" description="Bifunctional inhibitor/plant lipid transfer protein/seed storage helical" evidence="7">
    <location>
        <begin position="31"/>
        <end position="110"/>
    </location>
</feature>
<dbReference type="InterPro" id="IPR036312">
    <property type="entry name" value="Bifun_inhib/LTP/seed_sf"/>
</dbReference>
<name>W1NVC1_AMBTC</name>
<feature type="compositionally biased region" description="Low complexity" evidence="5">
    <location>
        <begin position="122"/>
        <end position="132"/>
    </location>
</feature>
<dbReference type="Gramene" id="ERN01587">
    <property type="protein sequence ID" value="ERN01587"/>
    <property type="gene ID" value="AMTR_s00002p00272110"/>
</dbReference>
<dbReference type="EMBL" id="KI394767">
    <property type="protein sequence ID" value="ERN01587.1"/>
    <property type="molecule type" value="Genomic_DNA"/>
</dbReference>
<dbReference type="eggNOG" id="ENOG502RZXE">
    <property type="taxonomic scope" value="Eukaryota"/>
</dbReference>
<dbReference type="CDD" id="cd00010">
    <property type="entry name" value="AAI_LTSS"/>
    <property type="match status" value="1"/>
</dbReference>
<sequence length="213" mass="22037">MEGGLRLVISMSMVVGAMISPVWSQQISSACTSSMITSFTPCLNYLTGSTNNGSSPTQECCRSLKNLMSNSVDCVCLLVTANVPFTIPFNRTLAISLPKACNMAGPPVECKASATPLPAPGPFSFGPAGPAPESDSSAPQTPSVVQPQDLAPPPSTEVFSPPPSATLDPPPLPPVSTPSLGSLIPSLNTNSAKKLPQISPIFILTLALGTFFY</sequence>
<dbReference type="SUPFAM" id="SSF47699">
    <property type="entry name" value="Bifunctional inhibitor/lipid-transfer protein/seed storage 2S albumin"/>
    <property type="match status" value="1"/>
</dbReference>
<dbReference type="Gene3D" id="1.10.110.10">
    <property type="entry name" value="Plant lipid-transfer and hydrophobic proteins"/>
    <property type="match status" value="1"/>
</dbReference>
<feature type="compositionally biased region" description="Pro residues" evidence="5">
    <location>
        <begin position="150"/>
        <end position="176"/>
    </location>
</feature>
<evidence type="ECO:0000313" key="9">
    <source>
        <dbReference type="Proteomes" id="UP000017836"/>
    </source>
</evidence>
<keyword evidence="2 6" id="KW-0732">Signal</keyword>
<keyword evidence="3" id="KW-1015">Disulfide bond</keyword>
<protein>
    <recommendedName>
        <fullName evidence="7">Bifunctional inhibitor/plant lipid transfer protein/seed storage helical domain-containing protein</fullName>
    </recommendedName>
</protein>
<dbReference type="PANTHER" id="PTHR33044">
    <property type="entry name" value="BIFUNCTIONAL INHIBITOR/LIPID-TRANSFER PROTEIN/SEED STORAGE 2S ALBUMIN SUPERFAMILY PROTEIN-RELATED"/>
    <property type="match status" value="1"/>
</dbReference>
<evidence type="ECO:0000259" key="7">
    <source>
        <dbReference type="SMART" id="SM00499"/>
    </source>
</evidence>
<accession>W1NVC1</accession>
<dbReference type="Proteomes" id="UP000017836">
    <property type="component" value="Unassembled WGS sequence"/>
</dbReference>
<dbReference type="STRING" id="13333.W1NVC1"/>
<dbReference type="InterPro" id="IPR043325">
    <property type="entry name" value="LTSS"/>
</dbReference>
<dbReference type="Pfam" id="PF14368">
    <property type="entry name" value="LTP_2"/>
    <property type="match status" value="1"/>
</dbReference>
<dbReference type="OMA" id="QISPIFI"/>
<feature type="region of interest" description="Disordered" evidence="5">
    <location>
        <begin position="121"/>
        <end position="178"/>
    </location>
</feature>
<keyword evidence="9" id="KW-1185">Reference proteome</keyword>
<organism evidence="8 9">
    <name type="scientific">Amborella trichopoda</name>
    <dbReference type="NCBI Taxonomy" id="13333"/>
    <lineage>
        <taxon>Eukaryota</taxon>
        <taxon>Viridiplantae</taxon>
        <taxon>Streptophyta</taxon>
        <taxon>Embryophyta</taxon>
        <taxon>Tracheophyta</taxon>
        <taxon>Spermatophyta</taxon>
        <taxon>Magnoliopsida</taxon>
        <taxon>Amborellales</taxon>
        <taxon>Amborellaceae</taxon>
        <taxon>Amborella</taxon>
    </lineage>
</organism>
<dbReference type="SMART" id="SM00499">
    <property type="entry name" value="AAI"/>
    <property type="match status" value="1"/>
</dbReference>
<feature type="compositionally biased region" description="Polar residues" evidence="5">
    <location>
        <begin position="134"/>
        <end position="146"/>
    </location>
</feature>
<evidence type="ECO:0000256" key="6">
    <source>
        <dbReference type="SAM" id="SignalP"/>
    </source>
</evidence>
<evidence type="ECO:0000313" key="8">
    <source>
        <dbReference type="EMBL" id="ERN01587.1"/>
    </source>
</evidence>
<feature type="signal peptide" evidence="6">
    <location>
        <begin position="1"/>
        <end position="24"/>
    </location>
</feature>
<proteinExistence type="inferred from homology"/>
<dbReference type="AlphaFoldDB" id="W1NVC1"/>
<gene>
    <name evidence="8" type="ORF">AMTR_s00002p00272110</name>
</gene>
<keyword evidence="4" id="KW-0325">Glycoprotein</keyword>
<feature type="chain" id="PRO_5004806864" description="Bifunctional inhibitor/plant lipid transfer protein/seed storage helical domain-containing protein" evidence="6">
    <location>
        <begin position="25"/>
        <end position="213"/>
    </location>
</feature>